<keyword evidence="2" id="KW-1185">Reference proteome</keyword>
<evidence type="ECO:0000313" key="1">
    <source>
        <dbReference type="EMBL" id="KAJ7202039.1"/>
    </source>
</evidence>
<organism evidence="1 2">
    <name type="scientific">Mycena pura</name>
    <dbReference type="NCBI Taxonomy" id="153505"/>
    <lineage>
        <taxon>Eukaryota</taxon>
        <taxon>Fungi</taxon>
        <taxon>Dikarya</taxon>
        <taxon>Basidiomycota</taxon>
        <taxon>Agaricomycotina</taxon>
        <taxon>Agaricomycetes</taxon>
        <taxon>Agaricomycetidae</taxon>
        <taxon>Agaricales</taxon>
        <taxon>Marasmiineae</taxon>
        <taxon>Mycenaceae</taxon>
        <taxon>Mycena</taxon>
    </lineage>
</organism>
<dbReference type="EMBL" id="JARJCW010000056">
    <property type="protein sequence ID" value="KAJ7202039.1"/>
    <property type="molecule type" value="Genomic_DNA"/>
</dbReference>
<evidence type="ECO:0000313" key="2">
    <source>
        <dbReference type="Proteomes" id="UP001219525"/>
    </source>
</evidence>
<proteinExistence type="predicted"/>
<gene>
    <name evidence="1" type="ORF">GGX14DRAFT_399613</name>
</gene>
<accession>A0AAD6V7X4</accession>
<reference evidence="1" key="1">
    <citation type="submission" date="2023-03" db="EMBL/GenBank/DDBJ databases">
        <title>Massive genome expansion in bonnet fungi (Mycena s.s.) driven by repeated elements and novel gene families across ecological guilds.</title>
        <authorList>
            <consortium name="Lawrence Berkeley National Laboratory"/>
            <person name="Harder C.B."/>
            <person name="Miyauchi S."/>
            <person name="Viragh M."/>
            <person name="Kuo A."/>
            <person name="Thoen E."/>
            <person name="Andreopoulos B."/>
            <person name="Lu D."/>
            <person name="Skrede I."/>
            <person name="Drula E."/>
            <person name="Henrissat B."/>
            <person name="Morin E."/>
            <person name="Kohler A."/>
            <person name="Barry K."/>
            <person name="LaButti K."/>
            <person name="Morin E."/>
            <person name="Salamov A."/>
            <person name="Lipzen A."/>
            <person name="Mereny Z."/>
            <person name="Hegedus B."/>
            <person name="Baldrian P."/>
            <person name="Stursova M."/>
            <person name="Weitz H."/>
            <person name="Taylor A."/>
            <person name="Grigoriev I.V."/>
            <person name="Nagy L.G."/>
            <person name="Martin F."/>
            <person name="Kauserud H."/>
        </authorList>
    </citation>
    <scope>NUCLEOTIDE SEQUENCE</scope>
    <source>
        <strain evidence="1">9144</strain>
    </source>
</reference>
<dbReference type="Proteomes" id="UP001219525">
    <property type="component" value="Unassembled WGS sequence"/>
</dbReference>
<dbReference type="AlphaFoldDB" id="A0AAD6V7X4"/>
<protein>
    <submittedName>
        <fullName evidence="1">Uncharacterized protein</fullName>
    </submittedName>
</protein>
<sequence length="112" mass="12362">MSGTAPTCAVSVTKILAAPPHSGGRVKSILHHRSSPSLTRAGFWTPFRTVSYRYSYALAVDVVAYPRIMLVSVVRTKVMVRVREQVDRIFRLVAVELKDANPVTIIGLDKPL</sequence>
<name>A0AAD6V7X4_9AGAR</name>
<comment type="caution">
    <text evidence="1">The sequence shown here is derived from an EMBL/GenBank/DDBJ whole genome shotgun (WGS) entry which is preliminary data.</text>
</comment>